<evidence type="ECO:0000313" key="2">
    <source>
        <dbReference type="EMBL" id="MBA0730054.1"/>
    </source>
</evidence>
<dbReference type="AlphaFoldDB" id="A0A7J9B365"/>
<sequence>MLESRCLIGFSLKIIHLGKRWWLYQGGMISWRESGRCFQMRFYIVVVILIWSPYLGFGELLAMHCC</sequence>
<name>A0A7J9B365_9ROSI</name>
<evidence type="ECO:0000313" key="3">
    <source>
        <dbReference type="Proteomes" id="UP000593574"/>
    </source>
</evidence>
<accession>A0A7J9B365</accession>
<organism evidence="2 3">
    <name type="scientific">Gossypium laxum</name>
    <dbReference type="NCBI Taxonomy" id="34288"/>
    <lineage>
        <taxon>Eukaryota</taxon>
        <taxon>Viridiplantae</taxon>
        <taxon>Streptophyta</taxon>
        <taxon>Embryophyta</taxon>
        <taxon>Tracheophyta</taxon>
        <taxon>Spermatophyta</taxon>
        <taxon>Magnoliopsida</taxon>
        <taxon>eudicotyledons</taxon>
        <taxon>Gunneridae</taxon>
        <taxon>Pentapetalae</taxon>
        <taxon>rosids</taxon>
        <taxon>malvids</taxon>
        <taxon>Malvales</taxon>
        <taxon>Malvaceae</taxon>
        <taxon>Malvoideae</taxon>
        <taxon>Gossypium</taxon>
    </lineage>
</organism>
<feature type="transmembrane region" description="Helical" evidence="1">
    <location>
        <begin position="42"/>
        <end position="63"/>
    </location>
</feature>
<keyword evidence="1" id="KW-1133">Transmembrane helix</keyword>
<gene>
    <name evidence="2" type="ORF">Golax_022631</name>
</gene>
<comment type="caution">
    <text evidence="2">The sequence shown here is derived from an EMBL/GenBank/DDBJ whole genome shotgun (WGS) entry which is preliminary data.</text>
</comment>
<protein>
    <submittedName>
        <fullName evidence="2">Uncharacterized protein</fullName>
    </submittedName>
</protein>
<dbReference type="EMBL" id="JABEZV010441977">
    <property type="protein sequence ID" value="MBA0730054.1"/>
    <property type="molecule type" value="Genomic_DNA"/>
</dbReference>
<reference evidence="2 3" key="1">
    <citation type="journal article" date="2019" name="Genome Biol. Evol.">
        <title>Insights into the evolution of the New World diploid cottons (Gossypium, subgenus Houzingenia) based on genome sequencing.</title>
        <authorList>
            <person name="Grover C.E."/>
            <person name="Arick M.A. 2nd"/>
            <person name="Thrash A."/>
            <person name="Conover J.L."/>
            <person name="Sanders W.S."/>
            <person name="Peterson D.G."/>
            <person name="Frelichowski J.E."/>
            <person name="Scheffler J.A."/>
            <person name="Scheffler B.E."/>
            <person name="Wendel J.F."/>
        </authorList>
    </citation>
    <scope>NUCLEOTIDE SEQUENCE [LARGE SCALE GENOMIC DNA]</scope>
    <source>
        <strain evidence="2">4</strain>
        <tissue evidence="2">Leaf</tissue>
    </source>
</reference>
<evidence type="ECO:0000256" key="1">
    <source>
        <dbReference type="SAM" id="Phobius"/>
    </source>
</evidence>
<keyword evidence="3" id="KW-1185">Reference proteome</keyword>
<keyword evidence="1" id="KW-0812">Transmembrane</keyword>
<keyword evidence="1" id="KW-0472">Membrane</keyword>
<dbReference type="Proteomes" id="UP000593574">
    <property type="component" value="Unassembled WGS sequence"/>
</dbReference>
<proteinExistence type="predicted"/>